<dbReference type="Pfam" id="PF25390">
    <property type="entry name" value="WD40_RLD"/>
    <property type="match status" value="2"/>
</dbReference>
<dbReference type="PROSITE" id="PS50012">
    <property type="entry name" value="RCC1_3"/>
    <property type="match status" value="11"/>
</dbReference>
<dbReference type="NCBIfam" id="TIGR02543">
    <property type="entry name" value="List_Bact_rpt"/>
    <property type="match status" value="2"/>
</dbReference>
<name>A0A2N3RC94_9BIFI</name>
<dbReference type="Gene3D" id="2.60.40.4270">
    <property type="entry name" value="Listeria-Bacteroides repeat domain"/>
    <property type="match status" value="2"/>
</dbReference>
<comment type="caution">
    <text evidence="7">The sequence shown here is derived from an EMBL/GenBank/DDBJ whole genome shotgun (WGS) entry which is preliminary data.</text>
</comment>
<reference evidence="7 8" key="1">
    <citation type="submission" date="2017-10" db="EMBL/GenBank/DDBJ databases">
        <title>Bifidobacterium genomics.</title>
        <authorList>
            <person name="Lugli G.A."/>
            <person name="Milani C."/>
            <person name="Mancabelli L."/>
        </authorList>
    </citation>
    <scope>NUCLEOTIDE SEQUENCE [LARGE SCALE GENOMIC DNA]</scope>
    <source>
        <strain evidence="7 8">1460B</strain>
    </source>
</reference>
<keyword evidence="5" id="KW-0472">Membrane</keyword>
<evidence type="ECO:0000256" key="3">
    <source>
        <dbReference type="ARBA" id="ARBA00022737"/>
    </source>
</evidence>
<feature type="compositionally biased region" description="Polar residues" evidence="4">
    <location>
        <begin position="307"/>
        <end position="320"/>
    </location>
</feature>
<accession>A0A2N3RC94</accession>
<feature type="region of interest" description="Disordered" evidence="4">
    <location>
        <begin position="1"/>
        <end position="62"/>
    </location>
</feature>
<keyword evidence="3" id="KW-0677">Repeat</keyword>
<gene>
    <name evidence="7" type="ORF">CQR44_0379</name>
</gene>
<dbReference type="AlphaFoldDB" id="A0A2N3RC94"/>
<organism evidence="7 8">
    <name type="scientific">Bifidobacterium asteroides</name>
    <dbReference type="NCBI Taxonomy" id="1684"/>
    <lineage>
        <taxon>Bacteria</taxon>
        <taxon>Bacillati</taxon>
        <taxon>Actinomycetota</taxon>
        <taxon>Actinomycetes</taxon>
        <taxon>Bifidobacteriales</taxon>
        <taxon>Bifidobacteriaceae</taxon>
        <taxon>Bifidobacterium</taxon>
    </lineage>
</organism>
<comment type="subcellular location">
    <subcellularLocation>
        <location evidence="1">Cell envelope</location>
    </subcellularLocation>
</comment>
<dbReference type="InterPro" id="IPR000408">
    <property type="entry name" value="Reg_chr_condens"/>
</dbReference>
<evidence type="ECO:0000256" key="4">
    <source>
        <dbReference type="SAM" id="MobiDB-lite"/>
    </source>
</evidence>
<sequence>MNTKSPLIPKPDSTGIENRADNGGPQARAVSHTVTFNSAGGSSVDPQSVSDGEQASRPDKDPLRDCYAFDGWFTGNIAYDFNQPVTKDITLTAKWTKGASAWSINPASGPATGGTKATLTPPVTPGIRFSQISAGGSIGSDGNLYSWGHKDQLARSTASTPINQSSLVTPPAGIKFTQTDAGTSFTLAIGSDGNLYSWGDNTYGQLGRNTNGKPDNKPGKVLMPAGIRFTWISAGGQHSLALSSDGNLYSWGDNSKGQLGRNTSSGVPADRGGEVQLPTGIRFTWISAGGQHSLALSSDGNLYSWGDNSKGQLGRNTAPTTGDRRPGKVPLPVGIQQFTRVSAGGQHSLALDSEGNLYSWGDNTYGQLGRETTSAMEDNQPDKITLPVSIQQFTRISAGQSHSLALGSDGNLYSWGDNSNSQLGRATDSRQDSKPSKIVLPTGVTSYFQVCAGQSHSLALGSDGNLYSWGDNNSQLGRATNGRQDSKPDMVAFPEKPKPTKVRFDTTPGNNLIANTDGTWSVTTPAHPDGQVDVTLTWSMNDQQTDTRLKYTYEDLQYYKYTQYTVTFDPADGSPTPQKQTIIKGSQAKRPATDPVKAGWLFDGWFLKKTKSRSDVAYDFSQPVTGNITVVAHWSPAITDGWSISPNKGNILGGQQTTITPPKVSRGIRLNQVSTGGYRGTDNRGFSVGVGSDGNAYAWGSNQHGQLGQDPKKTPTQKMPTAIPLPDGVAAGFSYTQVAAGGYHVLAIGSDDIVYSWGANDHGQLGDNATTDHSKPQPVKGADGQPFKAVQVSAGAYDSAAIGTDGHVYTWGSESNDRADSTRKLKPTLVKDPNGSDQGLQAVHVSTKYSFVMALDADSNVYAWGYNNWGQLGNGRATGDTSTTYTPDPVSVHDPNDDSKIFKAVQISAGWSHAMAIGQDGNTYAWGNNGGGRLGDGTDTSKYRSIPTHVYSTELFQASQVSAGVNHSMAIDQNGAIWAWGYNEHGQLGINSTSNQSRPQRVSPPADQGNTGKEFTATRISAGWGHSLAIGQDGSIYAWGDNQYGQLGNTSIPTGASNSKTRSLVPVTASLDSLLITGVSFDKTTVGILRQNSDGSVTLATPTHNPGQTDVIVDWTLGGVNQIPAHLAYIYKGLLPHAGSSGIMILLAAGLLAAAGAAAAGRHRWEARRLQA</sequence>
<dbReference type="GO" id="GO:0030313">
    <property type="term" value="C:cell envelope"/>
    <property type="evidence" value="ECO:0007669"/>
    <property type="project" value="UniProtKB-SubCell"/>
</dbReference>
<dbReference type="PRINTS" id="PR00633">
    <property type="entry name" value="RCCNDNSATION"/>
</dbReference>
<feature type="domain" description="RCC1-like" evidence="6">
    <location>
        <begin position="216"/>
        <end position="500"/>
    </location>
</feature>
<feature type="compositionally biased region" description="Polar residues" evidence="4">
    <location>
        <begin position="32"/>
        <end position="53"/>
    </location>
</feature>
<evidence type="ECO:0000259" key="6">
    <source>
        <dbReference type="Pfam" id="PF25390"/>
    </source>
</evidence>
<keyword evidence="5" id="KW-0812">Transmembrane</keyword>
<dbReference type="Gene3D" id="2.130.10.30">
    <property type="entry name" value="Regulator of chromosome condensation 1/beta-lactamase-inhibitor protein II"/>
    <property type="match status" value="4"/>
</dbReference>
<feature type="region of interest" description="Disordered" evidence="4">
    <location>
        <begin position="990"/>
        <end position="1013"/>
    </location>
</feature>
<feature type="domain" description="RCC1-like" evidence="6">
    <location>
        <begin position="784"/>
        <end position="1057"/>
    </location>
</feature>
<evidence type="ECO:0000256" key="2">
    <source>
        <dbReference type="ARBA" id="ARBA00022658"/>
    </source>
</evidence>
<evidence type="ECO:0000256" key="5">
    <source>
        <dbReference type="SAM" id="Phobius"/>
    </source>
</evidence>
<dbReference type="SUPFAM" id="SSF50985">
    <property type="entry name" value="RCC1/BLIP-II"/>
    <property type="match status" value="4"/>
</dbReference>
<protein>
    <submittedName>
        <fullName evidence="7">RCC1 repeat-containing protein</fullName>
    </submittedName>
</protein>
<dbReference type="SMART" id="SM00706">
    <property type="entry name" value="TECPR"/>
    <property type="match status" value="8"/>
</dbReference>
<dbReference type="InterPro" id="IPR051553">
    <property type="entry name" value="Ran_GTPase-activating"/>
</dbReference>
<evidence type="ECO:0000256" key="1">
    <source>
        <dbReference type="ARBA" id="ARBA00004196"/>
    </source>
</evidence>
<dbReference type="PANTHER" id="PTHR45982:SF1">
    <property type="entry name" value="REGULATOR OF CHROMOSOME CONDENSATION"/>
    <property type="match status" value="1"/>
</dbReference>
<dbReference type="Pfam" id="PF13540">
    <property type="entry name" value="RCC1_2"/>
    <property type="match status" value="1"/>
</dbReference>
<dbReference type="PANTHER" id="PTHR45982">
    <property type="entry name" value="REGULATOR OF CHROMOSOME CONDENSATION"/>
    <property type="match status" value="1"/>
</dbReference>
<evidence type="ECO:0000313" key="8">
    <source>
        <dbReference type="Proteomes" id="UP000233731"/>
    </source>
</evidence>
<dbReference type="Pfam" id="PF00415">
    <property type="entry name" value="RCC1"/>
    <property type="match status" value="1"/>
</dbReference>
<dbReference type="InterPro" id="IPR058923">
    <property type="entry name" value="RCC1-like_dom"/>
</dbReference>
<feature type="region of interest" description="Disordered" evidence="4">
    <location>
        <begin position="307"/>
        <end position="329"/>
    </location>
</feature>
<dbReference type="Proteomes" id="UP000233731">
    <property type="component" value="Unassembled WGS sequence"/>
</dbReference>
<dbReference type="EMBL" id="PCHJ01000010">
    <property type="protein sequence ID" value="PKV10109.1"/>
    <property type="molecule type" value="Genomic_DNA"/>
</dbReference>
<dbReference type="InterPro" id="IPR006624">
    <property type="entry name" value="Beta-propeller_rpt_TECPR"/>
</dbReference>
<feature type="compositionally biased region" description="Polar residues" evidence="4">
    <location>
        <begin position="990"/>
        <end position="1000"/>
    </location>
</feature>
<dbReference type="Pfam" id="PF09479">
    <property type="entry name" value="Flg_new"/>
    <property type="match status" value="2"/>
</dbReference>
<dbReference type="InterPro" id="IPR009091">
    <property type="entry name" value="RCC1/BLIP-II"/>
</dbReference>
<dbReference type="RefSeq" id="WP_180335367.1">
    <property type="nucleotide sequence ID" value="NZ_PCHJ01000010.1"/>
</dbReference>
<dbReference type="PROSITE" id="PS00626">
    <property type="entry name" value="RCC1_2"/>
    <property type="match status" value="8"/>
</dbReference>
<dbReference type="InterPro" id="IPR042229">
    <property type="entry name" value="Listeria/Bacterioides_rpt_sf"/>
</dbReference>
<keyword evidence="5" id="KW-1133">Transmembrane helix</keyword>
<evidence type="ECO:0000313" key="7">
    <source>
        <dbReference type="EMBL" id="PKV10109.1"/>
    </source>
</evidence>
<dbReference type="InterPro" id="IPR013378">
    <property type="entry name" value="InlB-like_B-rpt"/>
</dbReference>
<proteinExistence type="predicted"/>
<feature type="transmembrane region" description="Helical" evidence="5">
    <location>
        <begin position="1142"/>
        <end position="1161"/>
    </location>
</feature>
<keyword evidence="2" id="KW-0344">Guanine-nucleotide releasing factor</keyword>